<dbReference type="InterPro" id="IPR051199">
    <property type="entry name" value="LPS_LOS_Heptosyltrfase"/>
</dbReference>
<dbReference type="Proteomes" id="UP000198302">
    <property type="component" value="Unassembled WGS sequence"/>
</dbReference>
<dbReference type="Proteomes" id="UP000032061">
    <property type="component" value="Unassembled WGS sequence"/>
</dbReference>
<dbReference type="GO" id="GO:0009244">
    <property type="term" value="P:lipopolysaccharide core region biosynthetic process"/>
    <property type="evidence" value="ECO:0007669"/>
    <property type="project" value="TreeGrafter"/>
</dbReference>
<organism evidence="3 5">
    <name type="scientific">Flavobacterium hibernum</name>
    <dbReference type="NCBI Taxonomy" id="37752"/>
    <lineage>
        <taxon>Bacteria</taxon>
        <taxon>Pseudomonadati</taxon>
        <taxon>Bacteroidota</taxon>
        <taxon>Flavobacteriia</taxon>
        <taxon>Flavobacteriales</taxon>
        <taxon>Flavobacteriaceae</taxon>
        <taxon>Flavobacterium</taxon>
    </lineage>
</organism>
<keyword evidence="6" id="KW-1185">Reference proteome</keyword>
<dbReference type="Gene3D" id="3.40.50.2000">
    <property type="entry name" value="Glycogen Phosphorylase B"/>
    <property type="match status" value="2"/>
</dbReference>
<dbReference type="RefSeq" id="WP_041519831.1">
    <property type="nucleotide sequence ID" value="NZ_JPRK01000018.1"/>
</dbReference>
<dbReference type="AlphaFoldDB" id="A0A0D0EDT8"/>
<accession>A0A0D0EDT8</accession>
<dbReference type="PANTHER" id="PTHR30160:SF22">
    <property type="entry name" value="LIPOPOLYSACCHARIDE CORE BIOSYNTHESIS PROTEIN"/>
    <property type="match status" value="1"/>
</dbReference>
<dbReference type="SUPFAM" id="SSF53756">
    <property type="entry name" value="UDP-Glycosyltransferase/glycogen phosphorylase"/>
    <property type="match status" value="1"/>
</dbReference>
<dbReference type="STRING" id="37752.IW18_19405"/>
<dbReference type="EMBL" id="JPRK01000018">
    <property type="protein sequence ID" value="KIO51179.1"/>
    <property type="molecule type" value="Genomic_DNA"/>
</dbReference>
<evidence type="ECO:0000256" key="2">
    <source>
        <dbReference type="ARBA" id="ARBA00022679"/>
    </source>
</evidence>
<evidence type="ECO:0000313" key="3">
    <source>
        <dbReference type="EMBL" id="KIO51179.1"/>
    </source>
</evidence>
<evidence type="ECO:0000313" key="4">
    <source>
        <dbReference type="EMBL" id="OXA86245.1"/>
    </source>
</evidence>
<evidence type="ECO:0000256" key="1">
    <source>
        <dbReference type="ARBA" id="ARBA00022676"/>
    </source>
</evidence>
<gene>
    <name evidence="4" type="ORF">B0A73_15465</name>
    <name evidence="3" type="ORF">IW18_19405</name>
</gene>
<reference evidence="4 6" key="2">
    <citation type="submission" date="2016-11" db="EMBL/GenBank/DDBJ databases">
        <title>Whole genomes of Flavobacteriaceae.</title>
        <authorList>
            <person name="Stine C."/>
            <person name="Li C."/>
            <person name="Tadesse D."/>
        </authorList>
    </citation>
    <scope>NUCLEOTIDE SEQUENCE [LARGE SCALE GENOMIC DNA]</scope>
    <source>
        <strain evidence="4 6">ATCC 51468</strain>
    </source>
</reference>
<dbReference type="InterPro" id="IPR002201">
    <property type="entry name" value="Glyco_trans_9"/>
</dbReference>
<comment type="caution">
    <text evidence="3">The sequence shown here is derived from an EMBL/GenBank/DDBJ whole genome shotgun (WGS) entry which is preliminary data.</text>
</comment>
<protein>
    <submittedName>
        <fullName evidence="3 4">Heptosyltransferase</fullName>
    </submittedName>
</protein>
<dbReference type="GO" id="GO:0008713">
    <property type="term" value="F:ADP-heptose-lipopolysaccharide heptosyltransferase activity"/>
    <property type="evidence" value="ECO:0007669"/>
    <property type="project" value="TreeGrafter"/>
</dbReference>
<keyword evidence="1" id="KW-0328">Glycosyltransferase</keyword>
<dbReference type="CDD" id="cd03789">
    <property type="entry name" value="GT9_LPS_heptosyltransferase"/>
    <property type="match status" value="1"/>
</dbReference>
<dbReference type="EMBL" id="MUGX01000018">
    <property type="protein sequence ID" value="OXA86245.1"/>
    <property type="molecule type" value="Genomic_DNA"/>
</dbReference>
<reference evidence="3 5" key="1">
    <citation type="submission" date="2015-01" db="EMBL/GenBank/DDBJ databases">
        <title>Genome of Flavobacterium hibernum DSM 12611.</title>
        <authorList>
            <person name="Stropko S.J."/>
            <person name="Pipes S.E."/>
            <person name="Newman J.D."/>
        </authorList>
    </citation>
    <scope>NUCLEOTIDE SEQUENCE [LARGE SCALE GENOMIC DNA]</scope>
    <source>
        <strain evidence="3 5">DSM 12611</strain>
    </source>
</reference>
<dbReference type="GO" id="GO:0005829">
    <property type="term" value="C:cytosol"/>
    <property type="evidence" value="ECO:0007669"/>
    <property type="project" value="TreeGrafter"/>
</dbReference>
<proteinExistence type="predicted"/>
<evidence type="ECO:0000313" key="6">
    <source>
        <dbReference type="Proteomes" id="UP000198302"/>
    </source>
</evidence>
<keyword evidence="2 3" id="KW-0808">Transferase</keyword>
<evidence type="ECO:0000313" key="5">
    <source>
        <dbReference type="Proteomes" id="UP000032061"/>
    </source>
</evidence>
<dbReference type="OrthoDB" id="9768048at2"/>
<dbReference type="Pfam" id="PF01075">
    <property type="entry name" value="Glyco_transf_9"/>
    <property type="match status" value="1"/>
</dbReference>
<sequence length="335" mass="37991">MRLSAMGDVAMTVPVLRAFVKQYPGVKLTVISRPFFKPFFDRIPNLDFFAFDEKERHKGFLGLLRLFRDVKKFKINAFADLHNVLRSKVVSLLFALNGKKRATVDKGREGKKELTREENKIFKQLPTMFERHAKVFEEFGFPLDLSNPEFPEKAKLKDDILEIIGYENQKLIGIAPFAQYDSKVYPIDLMTEVIAKLAENKAHKILLFGGGKKEIEILDSLSKPFENVVNMAGKIKFQQELQLISNLDVMLSMDSGNAHIAAMLGVKVITLWGATHPYAGFLPFNQSLDNALTSDRNQYPKLPTSVYGNKIVEGYQDAMRSISPNEIVQKIQSSI</sequence>
<dbReference type="PANTHER" id="PTHR30160">
    <property type="entry name" value="TETRAACYLDISACCHARIDE 4'-KINASE-RELATED"/>
    <property type="match status" value="1"/>
</dbReference>
<name>A0A0D0EDT8_9FLAO</name>